<keyword evidence="5" id="KW-0560">Oxidoreductase</keyword>
<evidence type="ECO:0000256" key="8">
    <source>
        <dbReference type="PIRSR" id="PIRSR602403-1"/>
    </source>
</evidence>
<dbReference type="GO" id="GO:0020037">
    <property type="term" value="F:heme binding"/>
    <property type="evidence" value="ECO:0007669"/>
    <property type="project" value="InterPro"/>
</dbReference>
<dbReference type="Proteomes" id="UP000326198">
    <property type="component" value="Unassembled WGS sequence"/>
</dbReference>
<keyword evidence="7" id="KW-0503">Monooxygenase</keyword>
<evidence type="ECO:0000256" key="5">
    <source>
        <dbReference type="ARBA" id="ARBA00023002"/>
    </source>
</evidence>
<dbReference type="PANTHER" id="PTHR46206">
    <property type="entry name" value="CYTOCHROME P450"/>
    <property type="match status" value="1"/>
</dbReference>
<evidence type="ECO:0000256" key="9">
    <source>
        <dbReference type="SAM" id="Phobius"/>
    </source>
</evidence>
<dbReference type="Gene3D" id="1.10.630.10">
    <property type="entry name" value="Cytochrome P450"/>
    <property type="match status" value="1"/>
</dbReference>
<dbReference type="InterPro" id="IPR001128">
    <property type="entry name" value="Cyt_P450"/>
</dbReference>
<reference evidence="10 11" key="1">
    <citation type="submission" date="2019-04" db="EMBL/GenBank/DDBJ databases">
        <title>Friends and foes A comparative genomics studyof 23 Aspergillus species from section Flavi.</title>
        <authorList>
            <consortium name="DOE Joint Genome Institute"/>
            <person name="Kjaerbolling I."/>
            <person name="Vesth T."/>
            <person name="Frisvad J.C."/>
            <person name="Nybo J.L."/>
            <person name="Theobald S."/>
            <person name="Kildgaard S."/>
            <person name="Isbrandt T."/>
            <person name="Kuo A."/>
            <person name="Sato A."/>
            <person name="Lyhne E.K."/>
            <person name="Kogle M.E."/>
            <person name="Wiebenga A."/>
            <person name="Kun R.S."/>
            <person name="Lubbers R.J."/>
            <person name="Makela M.R."/>
            <person name="Barry K."/>
            <person name="Chovatia M."/>
            <person name="Clum A."/>
            <person name="Daum C."/>
            <person name="Haridas S."/>
            <person name="He G."/>
            <person name="LaButti K."/>
            <person name="Lipzen A."/>
            <person name="Mondo S."/>
            <person name="Riley R."/>
            <person name="Salamov A."/>
            <person name="Simmons B.A."/>
            <person name="Magnuson J.K."/>
            <person name="Henrissat B."/>
            <person name="Mortensen U.H."/>
            <person name="Larsen T.O."/>
            <person name="Devries R.P."/>
            <person name="Grigoriev I.V."/>
            <person name="Machida M."/>
            <person name="Baker S.E."/>
            <person name="Andersen M.R."/>
        </authorList>
    </citation>
    <scope>NUCLEOTIDE SEQUENCE [LARGE SCALE GENOMIC DNA]</scope>
    <source>
        <strain evidence="10 11">IBT 29228</strain>
    </source>
</reference>
<keyword evidence="9" id="KW-0472">Membrane</keyword>
<evidence type="ECO:0000256" key="6">
    <source>
        <dbReference type="ARBA" id="ARBA00023004"/>
    </source>
</evidence>
<evidence type="ECO:0000313" key="11">
    <source>
        <dbReference type="Proteomes" id="UP000326198"/>
    </source>
</evidence>
<keyword evidence="9" id="KW-0812">Transmembrane</keyword>
<dbReference type="CDD" id="cd11041">
    <property type="entry name" value="CYP503A1-like"/>
    <property type="match status" value="1"/>
</dbReference>
<keyword evidence="11" id="KW-1185">Reference proteome</keyword>
<comment type="cofactor">
    <cofactor evidence="1 8">
        <name>heme</name>
        <dbReference type="ChEBI" id="CHEBI:30413"/>
    </cofactor>
</comment>
<evidence type="ECO:0000256" key="2">
    <source>
        <dbReference type="ARBA" id="ARBA00010617"/>
    </source>
</evidence>
<dbReference type="GO" id="GO:0004497">
    <property type="term" value="F:monooxygenase activity"/>
    <property type="evidence" value="ECO:0007669"/>
    <property type="project" value="UniProtKB-KW"/>
</dbReference>
<proteinExistence type="inferred from homology"/>
<dbReference type="PRINTS" id="PR00465">
    <property type="entry name" value="EP450IV"/>
</dbReference>
<evidence type="ECO:0000256" key="4">
    <source>
        <dbReference type="ARBA" id="ARBA00022723"/>
    </source>
</evidence>
<evidence type="ECO:0000256" key="3">
    <source>
        <dbReference type="ARBA" id="ARBA00022617"/>
    </source>
</evidence>
<protein>
    <submittedName>
        <fullName evidence="10">Cytochrome P450</fullName>
    </submittedName>
</protein>
<keyword evidence="3 8" id="KW-0349">Heme</keyword>
<evidence type="ECO:0000256" key="7">
    <source>
        <dbReference type="ARBA" id="ARBA00023033"/>
    </source>
</evidence>
<dbReference type="GO" id="GO:0016705">
    <property type="term" value="F:oxidoreductase activity, acting on paired donors, with incorporation or reduction of molecular oxygen"/>
    <property type="evidence" value="ECO:0007669"/>
    <property type="project" value="InterPro"/>
</dbReference>
<gene>
    <name evidence="10" type="ORF">BDV26DRAFT_305401</name>
</gene>
<sequence>MSWAEPASLLPLREMSSSIYLLPTILFIPITLLVLRWVSTPKLPTVNSYPGDFSQRKARETFVSNAKSLLAEGFRRFNGPFRVVTTLSSRVILPASWATWVKNCQDLDHSALVCDEYFAEYPGMDGQAALQDPRRFPFEVIKTKLNQNSQCQIMQDYTARALEDIWTNQQDWHSIDFNQDVIRIIGRVTAVIFVGPELASDPEWQNIIVTYTTHYFNSVRVLREWPRFIRPFVHWFLPECKVAREQVRLARRLMAPVLEQRRAAKEAAEAENRRCEFNDAIEWIDEAARGLSFDAASVQLGFAIGALHTTTELLKQAILDICMHPELVQPIREEAQQAIQEGGWTTAGVFKMQLLDSVVKETQRLKPGSLVGLERKAMKDIILPNGITLRRGTKVAVDCSMMRDATNYPDPDHYDGYRFLKLRQSGESTAGLASTSAQHVAFGMGKAICPGRFFAANEIKIILAKILQRYDIRLVDGFTPNIAYFGFEMLSDPEAKVEVRKRLGH</sequence>
<comment type="similarity">
    <text evidence="2">Belongs to the cytochrome P450 family.</text>
</comment>
<dbReference type="EMBL" id="ML736234">
    <property type="protein sequence ID" value="KAE8376785.1"/>
    <property type="molecule type" value="Genomic_DNA"/>
</dbReference>
<dbReference type="PANTHER" id="PTHR46206:SF2">
    <property type="entry name" value="CYTOCHROME P450 MONOOXYGENASE AUSG-RELATED"/>
    <property type="match status" value="1"/>
</dbReference>
<keyword evidence="4 8" id="KW-0479">Metal-binding</keyword>
<dbReference type="GO" id="GO:0019748">
    <property type="term" value="P:secondary metabolic process"/>
    <property type="evidence" value="ECO:0007669"/>
    <property type="project" value="UniProtKB-ARBA"/>
</dbReference>
<evidence type="ECO:0000256" key="1">
    <source>
        <dbReference type="ARBA" id="ARBA00001971"/>
    </source>
</evidence>
<dbReference type="GO" id="GO:0005506">
    <property type="term" value="F:iron ion binding"/>
    <property type="evidence" value="ECO:0007669"/>
    <property type="project" value="InterPro"/>
</dbReference>
<keyword evidence="9" id="KW-1133">Transmembrane helix</keyword>
<feature type="transmembrane region" description="Helical" evidence="9">
    <location>
        <begin position="20"/>
        <end position="38"/>
    </location>
</feature>
<dbReference type="InterPro" id="IPR002403">
    <property type="entry name" value="Cyt_P450_E_grp-IV"/>
</dbReference>
<evidence type="ECO:0000313" key="10">
    <source>
        <dbReference type="EMBL" id="KAE8376785.1"/>
    </source>
</evidence>
<dbReference type="Pfam" id="PF00067">
    <property type="entry name" value="p450"/>
    <property type="match status" value="1"/>
</dbReference>
<dbReference type="InterPro" id="IPR036396">
    <property type="entry name" value="Cyt_P450_sf"/>
</dbReference>
<keyword evidence="6 8" id="KW-0408">Iron</keyword>
<accession>A0A5N7B4E3</accession>
<dbReference type="SUPFAM" id="SSF48264">
    <property type="entry name" value="Cytochrome P450"/>
    <property type="match status" value="1"/>
</dbReference>
<dbReference type="AlphaFoldDB" id="A0A5N7B4E3"/>
<dbReference type="OrthoDB" id="1844152at2759"/>
<organism evidence="10 11">
    <name type="scientific">Aspergillus bertholletiae</name>
    <dbReference type="NCBI Taxonomy" id="1226010"/>
    <lineage>
        <taxon>Eukaryota</taxon>
        <taxon>Fungi</taxon>
        <taxon>Dikarya</taxon>
        <taxon>Ascomycota</taxon>
        <taxon>Pezizomycotina</taxon>
        <taxon>Eurotiomycetes</taxon>
        <taxon>Eurotiomycetidae</taxon>
        <taxon>Eurotiales</taxon>
        <taxon>Aspergillaceae</taxon>
        <taxon>Aspergillus</taxon>
        <taxon>Aspergillus subgen. Circumdati</taxon>
    </lineage>
</organism>
<name>A0A5N7B4E3_9EURO</name>
<feature type="binding site" description="axial binding residue" evidence="8">
    <location>
        <position position="449"/>
    </location>
    <ligand>
        <name>heme</name>
        <dbReference type="ChEBI" id="CHEBI:30413"/>
    </ligand>
    <ligandPart>
        <name>Fe</name>
        <dbReference type="ChEBI" id="CHEBI:18248"/>
    </ligandPart>
</feature>